<dbReference type="Proteomes" id="UP000499080">
    <property type="component" value="Unassembled WGS sequence"/>
</dbReference>
<evidence type="ECO:0000313" key="1">
    <source>
        <dbReference type="EMBL" id="GBM18981.1"/>
    </source>
</evidence>
<proteinExistence type="predicted"/>
<accession>A0A4Y2DQE9</accession>
<gene>
    <name evidence="1" type="ORF">AVEN_1597_1</name>
</gene>
<comment type="caution">
    <text evidence="1">The sequence shown here is derived from an EMBL/GenBank/DDBJ whole genome shotgun (WGS) entry which is preliminary data.</text>
</comment>
<reference evidence="1 2" key="1">
    <citation type="journal article" date="2019" name="Sci. Rep.">
        <title>Orb-weaving spider Araneus ventricosus genome elucidates the spidroin gene catalogue.</title>
        <authorList>
            <person name="Kono N."/>
            <person name="Nakamura H."/>
            <person name="Ohtoshi R."/>
            <person name="Moran D.A.P."/>
            <person name="Shinohara A."/>
            <person name="Yoshida Y."/>
            <person name="Fujiwara M."/>
            <person name="Mori M."/>
            <person name="Tomita M."/>
            <person name="Arakawa K."/>
        </authorList>
    </citation>
    <scope>NUCLEOTIDE SEQUENCE [LARGE SCALE GENOMIC DNA]</scope>
</reference>
<sequence length="124" mass="13577">MANIICCTTTEAHTSQRCVGLCCSLSLSLPDGNGKGTPINTLPNSARAKLHLFSILHGRIKFYLPPHGKVRDENSKVREAAKNLWYCKKVIKSKRSILVPPLGLGSVVNVRNPTQHPIQPVVPE</sequence>
<dbReference type="EMBL" id="BGPR01000414">
    <property type="protein sequence ID" value="GBM18981.1"/>
    <property type="molecule type" value="Genomic_DNA"/>
</dbReference>
<keyword evidence="2" id="KW-1185">Reference proteome</keyword>
<organism evidence="1 2">
    <name type="scientific">Araneus ventricosus</name>
    <name type="common">Orbweaver spider</name>
    <name type="synonym">Epeira ventricosa</name>
    <dbReference type="NCBI Taxonomy" id="182803"/>
    <lineage>
        <taxon>Eukaryota</taxon>
        <taxon>Metazoa</taxon>
        <taxon>Ecdysozoa</taxon>
        <taxon>Arthropoda</taxon>
        <taxon>Chelicerata</taxon>
        <taxon>Arachnida</taxon>
        <taxon>Araneae</taxon>
        <taxon>Araneomorphae</taxon>
        <taxon>Entelegynae</taxon>
        <taxon>Araneoidea</taxon>
        <taxon>Araneidae</taxon>
        <taxon>Araneus</taxon>
    </lineage>
</organism>
<dbReference type="AlphaFoldDB" id="A0A4Y2DQE9"/>
<protein>
    <submittedName>
        <fullName evidence="1">Uncharacterized protein</fullName>
    </submittedName>
</protein>
<name>A0A4Y2DQE9_ARAVE</name>
<evidence type="ECO:0000313" key="2">
    <source>
        <dbReference type="Proteomes" id="UP000499080"/>
    </source>
</evidence>